<evidence type="ECO:0000313" key="1">
    <source>
        <dbReference type="EMBL" id="CAB3262234.1"/>
    </source>
</evidence>
<reference evidence="1" key="1">
    <citation type="submission" date="2020-04" db="EMBL/GenBank/DDBJ databases">
        <authorList>
            <person name="Neveu A P."/>
        </authorList>
    </citation>
    <scope>NUCLEOTIDE SEQUENCE</scope>
    <source>
        <tissue evidence="1">Whole embryo</tissue>
    </source>
</reference>
<proteinExistence type="evidence at transcript level"/>
<protein>
    <submittedName>
        <fullName evidence="1">Uncharacterized protein LOC100178911</fullName>
    </submittedName>
</protein>
<gene>
    <name evidence="1" type="primary">LOC100178911-001</name>
</gene>
<sequence>MGCWVDKADRAIPTLENIEPVLDGRYQTRQQALKKCVAAAFAKGYTVIALQNGGWCAGSRDGWKTFHKYGKSYACKGDGKGGPWANQVYGLTYEWVRTYAP</sequence>
<accession>A0A6F9DHN7</accession>
<dbReference type="AlphaFoldDB" id="A0A6F9DHN7"/>
<organism evidence="1">
    <name type="scientific">Phallusia mammillata</name>
    <dbReference type="NCBI Taxonomy" id="59560"/>
    <lineage>
        <taxon>Eukaryota</taxon>
        <taxon>Metazoa</taxon>
        <taxon>Chordata</taxon>
        <taxon>Tunicata</taxon>
        <taxon>Ascidiacea</taxon>
        <taxon>Phlebobranchia</taxon>
        <taxon>Ascidiidae</taxon>
        <taxon>Phallusia</taxon>
    </lineage>
</organism>
<name>A0A6F9DHN7_9ASCI</name>
<dbReference type="EMBL" id="LR786611">
    <property type="protein sequence ID" value="CAB3262234.1"/>
    <property type="molecule type" value="mRNA"/>
</dbReference>